<feature type="region of interest" description="Disordered" evidence="1">
    <location>
        <begin position="1"/>
        <end position="29"/>
    </location>
</feature>
<keyword evidence="2" id="KW-0812">Transmembrane</keyword>
<proteinExistence type="predicted"/>
<keyword evidence="2" id="KW-0472">Membrane</keyword>
<feature type="region of interest" description="Disordered" evidence="1">
    <location>
        <begin position="103"/>
        <end position="129"/>
    </location>
</feature>
<dbReference type="AlphaFoldDB" id="A0AAN7Q0G9"/>
<reference evidence="3 4" key="1">
    <citation type="journal article" date="2023" name="Hortic Res">
        <title>Pangenome of water caltrop reveals structural variations and asymmetric subgenome divergence after allopolyploidization.</title>
        <authorList>
            <person name="Zhang X."/>
            <person name="Chen Y."/>
            <person name="Wang L."/>
            <person name="Yuan Y."/>
            <person name="Fang M."/>
            <person name="Shi L."/>
            <person name="Lu R."/>
            <person name="Comes H.P."/>
            <person name="Ma Y."/>
            <person name="Chen Y."/>
            <person name="Huang G."/>
            <person name="Zhou Y."/>
            <person name="Zheng Z."/>
            <person name="Qiu Y."/>
        </authorList>
    </citation>
    <scope>NUCLEOTIDE SEQUENCE [LARGE SCALE GENOMIC DNA]</scope>
    <source>
        <tissue evidence="3">Roots</tissue>
    </source>
</reference>
<dbReference type="Proteomes" id="UP001345219">
    <property type="component" value="Chromosome 6"/>
</dbReference>
<feature type="compositionally biased region" description="Low complexity" evidence="1">
    <location>
        <begin position="117"/>
        <end position="129"/>
    </location>
</feature>
<evidence type="ECO:0000313" key="3">
    <source>
        <dbReference type="EMBL" id="KAK4757276.1"/>
    </source>
</evidence>
<keyword evidence="2" id="KW-1133">Transmembrane helix</keyword>
<name>A0AAN7Q0G9_9MYRT</name>
<evidence type="ECO:0000313" key="4">
    <source>
        <dbReference type="Proteomes" id="UP001345219"/>
    </source>
</evidence>
<feature type="transmembrane region" description="Helical" evidence="2">
    <location>
        <begin position="141"/>
        <end position="161"/>
    </location>
</feature>
<evidence type="ECO:0008006" key="5">
    <source>
        <dbReference type="Google" id="ProtNLM"/>
    </source>
</evidence>
<dbReference type="PANTHER" id="PTHR36787">
    <property type="entry name" value="TRANSMEMBRANE PROTEIN"/>
    <property type="match status" value="1"/>
</dbReference>
<feature type="transmembrane region" description="Helical" evidence="2">
    <location>
        <begin position="167"/>
        <end position="191"/>
    </location>
</feature>
<sequence>MAEEPETTFVPTSSTSPENSSQGTCKPHSQGPFFPSFPVLSGNDMQMFPVMYPVVSPGINLDKQDQSNRGAGIYAVPVGPYMRSAAGLYSNSLIPLTYNIPTPQSNEAGATGEDQGQRQQQQNLHQQPPHQRRVVVRRFQIAIQLDLLLILKLAAVIFLLNQDGSRHRLLILIFFASLIYLYQSGALAPLIRWLSHGMQRDAAPPRPPRAAGAAAENVPLVAERQRNDNADLLAEEQAGVENENRVAGDGNQAVQNANMAEPVVDNGANHLWGIVREIKMIVFGFISSLLPGFHNID</sequence>
<protein>
    <recommendedName>
        <fullName evidence="5">Transmembrane protein</fullName>
    </recommendedName>
</protein>
<organism evidence="3 4">
    <name type="scientific">Trapa incisa</name>
    <dbReference type="NCBI Taxonomy" id="236973"/>
    <lineage>
        <taxon>Eukaryota</taxon>
        <taxon>Viridiplantae</taxon>
        <taxon>Streptophyta</taxon>
        <taxon>Embryophyta</taxon>
        <taxon>Tracheophyta</taxon>
        <taxon>Spermatophyta</taxon>
        <taxon>Magnoliopsida</taxon>
        <taxon>eudicotyledons</taxon>
        <taxon>Gunneridae</taxon>
        <taxon>Pentapetalae</taxon>
        <taxon>rosids</taxon>
        <taxon>malvids</taxon>
        <taxon>Myrtales</taxon>
        <taxon>Lythraceae</taxon>
        <taxon>Trapa</taxon>
    </lineage>
</organism>
<evidence type="ECO:0000256" key="2">
    <source>
        <dbReference type="SAM" id="Phobius"/>
    </source>
</evidence>
<accession>A0AAN7Q0G9</accession>
<dbReference type="EMBL" id="JAXIOK010000013">
    <property type="protein sequence ID" value="KAK4757276.1"/>
    <property type="molecule type" value="Genomic_DNA"/>
</dbReference>
<keyword evidence="4" id="KW-1185">Reference proteome</keyword>
<gene>
    <name evidence="3" type="ORF">SAY87_007403</name>
</gene>
<comment type="caution">
    <text evidence="3">The sequence shown here is derived from an EMBL/GenBank/DDBJ whole genome shotgun (WGS) entry which is preliminary data.</text>
</comment>
<feature type="compositionally biased region" description="Polar residues" evidence="1">
    <location>
        <begin position="9"/>
        <end position="24"/>
    </location>
</feature>
<evidence type="ECO:0000256" key="1">
    <source>
        <dbReference type="SAM" id="MobiDB-lite"/>
    </source>
</evidence>